<comment type="function">
    <text evidence="5">Plays a role in cell envelope biogenesis, maintenance of cell envelope integrity and membrane homeostasis.</text>
</comment>
<dbReference type="Proteomes" id="UP000241762">
    <property type="component" value="Chromosome"/>
</dbReference>
<keyword evidence="4 5" id="KW-0472">Membrane</keyword>
<evidence type="ECO:0000256" key="2">
    <source>
        <dbReference type="ARBA" id="ARBA00022692"/>
    </source>
</evidence>
<reference evidence="6 7" key="1">
    <citation type="submission" date="2018-03" db="EMBL/GenBank/DDBJ databases">
        <title>A gene transfer event suggests a long-term partnership between eustigmatophyte algae and a novel lineage of endosymbiotic bacteria.</title>
        <authorList>
            <person name="Yurchenko T."/>
            <person name="Sevcikova T."/>
            <person name="Pribyl P."/>
            <person name="El Karkouri K."/>
            <person name="Klimes V."/>
            <person name="Amaral R."/>
            <person name="Zbrankova V."/>
            <person name="Kim E."/>
            <person name="Raoult D."/>
            <person name="Santos L.M.A."/>
            <person name="Elias M."/>
        </authorList>
    </citation>
    <scope>NUCLEOTIDE SEQUENCE [LARGE SCALE GENOMIC DNA]</scope>
    <source>
        <strain evidence="6">CCALA 838</strain>
    </source>
</reference>
<feature type="transmembrane region" description="Helical" evidence="5">
    <location>
        <begin position="51"/>
        <end position="69"/>
    </location>
</feature>
<evidence type="ECO:0000256" key="5">
    <source>
        <dbReference type="HAMAP-Rule" id="MF_00189"/>
    </source>
</evidence>
<keyword evidence="3 5" id="KW-1133">Transmembrane helix</keyword>
<name>A0A2P1P8Y0_9RICK</name>
<feature type="transmembrane region" description="Helical" evidence="5">
    <location>
        <begin position="75"/>
        <end position="94"/>
    </location>
</feature>
<comment type="similarity">
    <text evidence="5">Belongs to the YciB family.</text>
</comment>
<proteinExistence type="inferred from homology"/>
<feature type="transmembrane region" description="Helical" evidence="5">
    <location>
        <begin position="147"/>
        <end position="169"/>
    </location>
</feature>
<dbReference type="Pfam" id="PF04279">
    <property type="entry name" value="IspA"/>
    <property type="match status" value="1"/>
</dbReference>
<dbReference type="HAMAP" id="MF_00189">
    <property type="entry name" value="YciB"/>
    <property type="match status" value="1"/>
</dbReference>
<gene>
    <name evidence="5" type="primary">yciB</name>
    <name evidence="6" type="ORF">phytr_7690</name>
</gene>
<keyword evidence="1 5" id="KW-1003">Cell membrane</keyword>
<accession>A0A2P1P8Y0</accession>
<keyword evidence="2 5" id="KW-0812">Transmembrane</keyword>
<organism evidence="6 7">
    <name type="scientific">Candidatus Phycorickettsia trachydisci</name>
    <dbReference type="NCBI Taxonomy" id="2115978"/>
    <lineage>
        <taxon>Bacteria</taxon>
        <taxon>Pseudomonadati</taxon>
        <taxon>Pseudomonadota</taxon>
        <taxon>Alphaproteobacteria</taxon>
        <taxon>Rickettsiales</taxon>
        <taxon>Rickettsiaceae</taxon>
        <taxon>Candidatus Phycorickettsia</taxon>
    </lineage>
</organism>
<protein>
    <recommendedName>
        <fullName evidence="5">Inner membrane-spanning protein YciB</fullName>
    </recommendedName>
</protein>
<dbReference type="EMBL" id="CP027845">
    <property type="protein sequence ID" value="AVP87705.1"/>
    <property type="molecule type" value="Genomic_DNA"/>
</dbReference>
<evidence type="ECO:0000256" key="1">
    <source>
        <dbReference type="ARBA" id="ARBA00022475"/>
    </source>
</evidence>
<dbReference type="OrthoDB" id="9788219at2"/>
<evidence type="ECO:0000256" key="4">
    <source>
        <dbReference type="ARBA" id="ARBA00023136"/>
    </source>
</evidence>
<evidence type="ECO:0000256" key="3">
    <source>
        <dbReference type="ARBA" id="ARBA00022989"/>
    </source>
</evidence>
<dbReference type="PANTHER" id="PTHR36917:SF1">
    <property type="entry name" value="INNER MEMBRANE-SPANNING PROTEIN YCIB"/>
    <property type="match status" value="1"/>
</dbReference>
<sequence length="178" mass="20346">MFKLIVEFGPLIVFLMTYKYSDIFLATALMVLSTMICLLISYLIDKRVSALLLVSSVILLILGAVTLMTGDSMYIKIKPTIAYLILSGILYFGIRKNKPLMKNVVGEVISMNHESWMTLSKRFALYLLGMAVLNEFIWRNFSESTWVTFKVFGMFPITLLFVGLQLPFIMKNMDNKPE</sequence>
<evidence type="ECO:0000313" key="7">
    <source>
        <dbReference type="Proteomes" id="UP000241762"/>
    </source>
</evidence>
<comment type="subcellular location">
    <subcellularLocation>
        <location evidence="5">Cell inner membrane</location>
        <topology evidence="5">Multi-pass membrane protein</topology>
    </subcellularLocation>
</comment>
<keyword evidence="5" id="KW-0997">Cell inner membrane</keyword>
<evidence type="ECO:0000313" key="6">
    <source>
        <dbReference type="EMBL" id="AVP87705.1"/>
    </source>
</evidence>
<dbReference type="AlphaFoldDB" id="A0A2P1P8Y0"/>
<dbReference type="NCBIfam" id="NF001323">
    <property type="entry name" value="PRK00259.1-1"/>
    <property type="match status" value="1"/>
</dbReference>
<dbReference type="PANTHER" id="PTHR36917">
    <property type="entry name" value="INTRACELLULAR SEPTATION PROTEIN A-RELATED"/>
    <property type="match status" value="1"/>
</dbReference>
<feature type="transmembrane region" description="Helical" evidence="5">
    <location>
        <begin position="23"/>
        <end position="44"/>
    </location>
</feature>
<comment type="caution">
    <text evidence="5">Lacks conserved residue(s) required for the propagation of feature annotation.</text>
</comment>
<dbReference type="KEGG" id="ptc:phytr_7690"/>
<keyword evidence="7" id="KW-1185">Reference proteome</keyword>
<dbReference type="RefSeq" id="WP_106874557.1">
    <property type="nucleotide sequence ID" value="NZ_CP027845.1"/>
</dbReference>
<dbReference type="InterPro" id="IPR006008">
    <property type="entry name" value="YciB"/>
</dbReference>
<dbReference type="GO" id="GO:0005886">
    <property type="term" value="C:plasma membrane"/>
    <property type="evidence" value="ECO:0007669"/>
    <property type="project" value="UniProtKB-SubCell"/>
</dbReference>